<dbReference type="PANTHER" id="PTHR16119:SF22">
    <property type="entry name" value="EAMA DOMAIN-CONTAINING PROTEIN"/>
    <property type="match status" value="1"/>
</dbReference>
<comment type="similarity">
    <text evidence="2">Belongs to the TMEM144 family.</text>
</comment>
<feature type="transmembrane region" description="Helical" evidence="7">
    <location>
        <begin position="283"/>
        <end position="303"/>
    </location>
</feature>
<comment type="subcellular location">
    <subcellularLocation>
        <location evidence="1">Membrane</location>
        <topology evidence="1">Multi-pass membrane protein</topology>
    </subcellularLocation>
</comment>
<reference evidence="8 9" key="1">
    <citation type="journal article" date="2018" name="Plant J.">
        <title>Genome sequences of Chlorella sorokiniana UTEX 1602 and Micractinium conductrix SAG 241.80: implications to maltose excretion by a green alga.</title>
        <authorList>
            <person name="Arriola M.B."/>
            <person name="Velmurugan N."/>
            <person name="Zhang Y."/>
            <person name="Plunkett M.H."/>
            <person name="Hondzo H."/>
            <person name="Barney B.M."/>
        </authorList>
    </citation>
    <scope>NUCLEOTIDE SEQUENCE [LARGE SCALE GENOMIC DNA]</scope>
    <source>
        <strain evidence="8 9">SAG 241.80</strain>
    </source>
</reference>
<evidence type="ECO:0000256" key="6">
    <source>
        <dbReference type="SAM" id="MobiDB-lite"/>
    </source>
</evidence>
<dbReference type="AlphaFoldDB" id="A0A2P6VB08"/>
<keyword evidence="8" id="KW-0762">Sugar transport</keyword>
<feature type="transmembrane region" description="Helical" evidence="7">
    <location>
        <begin position="12"/>
        <end position="31"/>
    </location>
</feature>
<feature type="region of interest" description="Disordered" evidence="6">
    <location>
        <begin position="119"/>
        <end position="151"/>
    </location>
</feature>
<dbReference type="PANTHER" id="PTHR16119">
    <property type="entry name" value="TRANSMEMBRANE PROTEIN 144"/>
    <property type="match status" value="1"/>
</dbReference>
<dbReference type="GO" id="GO:0015144">
    <property type="term" value="F:carbohydrate transmembrane transporter activity"/>
    <property type="evidence" value="ECO:0007669"/>
    <property type="project" value="InterPro"/>
</dbReference>
<feature type="transmembrane region" description="Helical" evidence="7">
    <location>
        <begin position="219"/>
        <end position="237"/>
    </location>
</feature>
<feature type="transmembrane region" description="Helical" evidence="7">
    <location>
        <begin position="182"/>
        <end position="207"/>
    </location>
</feature>
<dbReference type="InterPro" id="IPR010651">
    <property type="entry name" value="Sugar_transport"/>
</dbReference>
<keyword evidence="5 7" id="KW-0472">Membrane</keyword>
<evidence type="ECO:0000256" key="1">
    <source>
        <dbReference type="ARBA" id="ARBA00004141"/>
    </source>
</evidence>
<feature type="compositionally biased region" description="Basic and acidic residues" evidence="6">
    <location>
        <begin position="131"/>
        <end position="142"/>
    </location>
</feature>
<keyword evidence="4 7" id="KW-1133">Transmembrane helix</keyword>
<evidence type="ECO:0000256" key="2">
    <source>
        <dbReference type="ARBA" id="ARBA00005731"/>
    </source>
</evidence>
<evidence type="ECO:0000313" key="9">
    <source>
        <dbReference type="Proteomes" id="UP000239649"/>
    </source>
</evidence>
<sequence>MNHKTRAVSPLVINYWMAEGVAVSGLLLLAVPPRVFSWHGVLSGVLFVASSANAVTAISLIGLSAATGVWCGTAVLVSFAWGVLVAGDEVASMRQAAAALALILAGIAGVVAASAWGGSTAEQHEEEAEEEDRRRTVSRQEGEGDTGDALLLGPAGTFASALPEVARGVLGWQRRLPAGTRAALGLLAAVLAGAIGGLILAPMVAAAPEERGIQFVPSMAVGALLVAPLVAAVLTGIERGGVSFVQATSSRAAAPGMAAGVCWNCGNAACIAAVTDPGVGLSVAMPIMQCGLFVAGLWGIFLFGEIRGGGPLALYWASGGTLVAGAALLAAAKGGA</sequence>
<proteinExistence type="inferred from homology"/>
<evidence type="ECO:0000256" key="5">
    <source>
        <dbReference type="ARBA" id="ARBA00023136"/>
    </source>
</evidence>
<dbReference type="GO" id="GO:0016020">
    <property type="term" value="C:membrane"/>
    <property type="evidence" value="ECO:0007669"/>
    <property type="project" value="UniProtKB-SubCell"/>
</dbReference>
<name>A0A2P6VB08_9CHLO</name>
<protein>
    <submittedName>
        <fullName evidence="8">Sugar transport</fullName>
    </submittedName>
</protein>
<feature type="transmembrane region" description="Helical" evidence="7">
    <location>
        <begin position="67"/>
        <end position="86"/>
    </location>
</feature>
<keyword evidence="3 7" id="KW-0812">Transmembrane</keyword>
<feature type="transmembrane region" description="Helical" evidence="7">
    <location>
        <begin position="38"/>
        <end position="61"/>
    </location>
</feature>
<evidence type="ECO:0000313" key="8">
    <source>
        <dbReference type="EMBL" id="PSC71282.1"/>
    </source>
</evidence>
<dbReference type="Proteomes" id="UP000239649">
    <property type="component" value="Unassembled WGS sequence"/>
</dbReference>
<feature type="transmembrane region" description="Helical" evidence="7">
    <location>
        <begin position="98"/>
        <end position="117"/>
    </location>
</feature>
<gene>
    <name evidence="8" type="ORF">C2E20_5368</name>
</gene>
<dbReference type="EMBL" id="LHPF02000015">
    <property type="protein sequence ID" value="PSC71282.1"/>
    <property type="molecule type" value="Genomic_DNA"/>
</dbReference>
<dbReference type="Pfam" id="PF07857">
    <property type="entry name" value="TMEM144"/>
    <property type="match status" value="1"/>
</dbReference>
<evidence type="ECO:0000256" key="7">
    <source>
        <dbReference type="SAM" id="Phobius"/>
    </source>
</evidence>
<accession>A0A2P6VB08</accession>
<dbReference type="OrthoDB" id="426527at2759"/>
<keyword evidence="9" id="KW-1185">Reference proteome</keyword>
<organism evidence="8 9">
    <name type="scientific">Micractinium conductrix</name>
    <dbReference type="NCBI Taxonomy" id="554055"/>
    <lineage>
        <taxon>Eukaryota</taxon>
        <taxon>Viridiplantae</taxon>
        <taxon>Chlorophyta</taxon>
        <taxon>core chlorophytes</taxon>
        <taxon>Trebouxiophyceae</taxon>
        <taxon>Chlorellales</taxon>
        <taxon>Chlorellaceae</taxon>
        <taxon>Chlorella clade</taxon>
        <taxon>Micractinium</taxon>
    </lineage>
</organism>
<feature type="transmembrane region" description="Helical" evidence="7">
    <location>
        <begin position="312"/>
        <end position="332"/>
    </location>
</feature>
<evidence type="ECO:0000256" key="3">
    <source>
        <dbReference type="ARBA" id="ARBA00022692"/>
    </source>
</evidence>
<comment type="caution">
    <text evidence="8">The sequence shown here is derived from an EMBL/GenBank/DDBJ whole genome shotgun (WGS) entry which is preliminary data.</text>
</comment>
<keyword evidence="8" id="KW-0813">Transport</keyword>
<dbReference type="InterPro" id="IPR012435">
    <property type="entry name" value="TMEM144"/>
</dbReference>
<evidence type="ECO:0000256" key="4">
    <source>
        <dbReference type="ARBA" id="ARBA00022989"/>
    </source>
</evidence>